<gene>
    <name evidence="1" type="ORF">F2Q68_00044424</name>
</gene>
<accession>A0A8S9LRU1</accession>
<protein>
    <submittedName>
        <fullName evidence="1">Uncharacterized protein</fullName>
    </submittedName>
</protein>
<dbReference type="Proteomes" id="UP000712281">
    <property type="component" value="Unassembled WGS sequence"/>
</dbReference>
<comment type="caution">
    <text evidence="1">The sequence shown here is derived from an EMBL/GenBank/DDBJ whole genome shotgun (WGS) entry which is preliminary data.</text>
</comment>
<proteinExistence type="predicted"/>
<name>A0A8S9LRU1_BRACR</name>
<evidence type="ECO:0000313" key="1">
    <source>
        <dbReference type="EMBL" id="KAF2609262.1"/>
    </source>
</evidence>
<dbReference type="EMBL" id="QGKW02000276">
    <property type="protein sequence ID" value="KAF2609262.1"/>
    <property type="molecule type" value="Genomic_DNA"/>
</dbReference>
<organism evidence="1 2">
    <name type="scientific">Brassica cretica</name>
    <name type="common">Mustard</name>
    <dbReference type="NCBI Taxonomy" id="69181"/>
    <lineage>
        <taxon>Eukaryota</taxon>
        <taxon>Viridiplantae</taxon>
        <taxon>Streptophyta</taxon>
        <taxon>Embryophyta</taxon>
        <taxon>Tracheophyta</taxon>
        <taxon>Spermatophyta</taxon>
        <taxon>Magnoliopsida</taxon>
        <taxon>eudicotyledons</taxon>
        <taxon>Gunneridae</taxon>
        <taxon>Pentapetalae</taxon>
        <taxon>rosids</taxon>
        <taxon>malvids</taxon>
        <taxon>Brassicales</taxon>
        <taxon>Brassicaceae</taxon>
        <taxon>Brassiceae</taxon>
        <taxon>Brassica</taxon>
    </lineage>
</organism>
<evidence type="ECO:0000313" key="2">
    <source>
        <dbReference type="Proteomes" id="UP000712281"/>
    </source>
</evidence>
<reference evidence="1" key="1">
    <citation type="submission" date="2019-12" db="EMBL/GenBank/DDBJ databases">
        <title>Genome sequencing and annotation of Brassica cretica.</title>
        <authorList>
            <person name="Studholme D.J."/>
            <person name="Sarris P.F."/>
        </authorList>
    </citation>
    <scope>NUCLEOTIDE SEQUENCE</scope>
    <source>
        <strain evidence="1">PFS-001/15</strain>
        <tissue evidence="1">Leaf</tissue>
    </source>
</reference>
<sequence length="65" mass="7181">MSVAYASSVISSPWLFVSDMSDFIFGTSLPWVVASSIDVHLRLLVDMLLRLSIDADASGRRAMYL</sequence>
<dbReference type="AlphaFoldDB" id="A0A8S9LRU1"/>